<evidence type="ECO:0000256" key="5">
    <source>
        <dbReference type="ARBA" id="ARBA00022946"/>
    </source>
</evidence>
<sequence>MAAMVNAAVATQSSIVAAAPLSSVSSGLKSAPTSLAFGRTASVKKLVARRSLVVRANVDVTKIVPQSDRILLKLQSLAEETSGGVLLPKSAVKFERYLIGEVLAVGSDVKNTEKGKKVLVSDINAYEVNLGTSEKLCFAKAADLLAEVE</sequence>
<keyword evidence="9" id="KW-1185">Reference proteome</keyword>
<reference evidence="8 9" key="1">
    <citation type="submission" date="2024-09" db="EMBL/GenBank/DDBJ databases">
        <title>Chromosome-scale assembly of Riccia fluitans.</title>
        <authorList>
            <person name="Paukszto L."/>
            <person name="Sawicki J."/>
            <person name="Karawczyk K."/>
            <person name="Piernik-Szablinska J."/>
            <person name="Szczecinska M."/>
            <person name="Mazdziarz M."/>
        </authorList>
    </citation>
    <scope>NUCLEOTIDE SEQUENCE [LARGE SCALE GENOMIC DNA]</scope>
    <source>
        <strain evidence="8">Rf_01</strain>
        <tissue evidence="8">Aerial parts of the thallus</tissue>
    </source>
</reference>
<name>A0ABD1Z7W3_9MARC</name>
<dbReference type="CDD" id="cd00320">
    <property type="entry name" value="cpn10"/>
    <property type="match status" value="1"/>
</dbReference>
<comment type="function">
    <text evidence="7">Functions as a co-chaperone for protein folding in chloroplasts.</text>
</comment>
<evidence type="ECO:0000256" key="7">
    <source>
        <dbReference type="ARBA" id="ARBA00055769"/>
    </source>
</evidence>
<dbReference type="GO" id="GO:0009507">
    <property type="term" value="C:chloroplast"/>
    <property type="evidence" value="ECO:0007669"/>
    <property type="project" value="UniProtKB-SubCell"/>
</dbReference>
<dbReference type="FunFam" id="2.30.33.40:FF:000008">
    <property type="entry name" value="10 kDa chaperonin"/>
    <property type="match status" value="1"/>
</dbReference>
<evidence type="ECO:0000313" key="9">
    <source>
        <dbReference type="Proteomes" id="UP001605036"/>
    </source>
</evidence>
<dbReference type="Proteomes" id="UP001605036">
    <property type="component" value="Unassembled WGS sequence"/>
</dbReference>
<protein>
    <recommendedName>
        <fullName evidence="10">Chloroplast chaperonin 10</fullName>
    </recommendedName>
</protein>
<evidence type="ECO:0000256" key="3">
    <source>
        <dbReference type="ARBA" id="ARBA00022528"/>
    </source>
</evidence>
<dbReference type="PANTHER" id="PTHR10772">
    <property type="entry name" value="10 KDA HEAT SHOCK PROTEIN"/>
    <property type="match status" value="1"/>
</dbReference>
<dbReference type="PANTHER" id="PTHR10772:SF13">
    <property type="entry name" value="10 KDA CHAPERONIN 1, CHLOROPLASTIC-RELATED"/>
    <property type="match status" value="1"/>
</dbReference>
<evidence type="ECO:0000313" key="8">
    <source>
        <dbReference type="EMBL" id="KAL2643810.1"/>
    </source>
</evidence>
<accession>A0ABD1Z7W3</accession>
<evidence type="ECO:0008006" key="10">
    <source>
        <dbReference type="Google" id="ProtNLM"/>
    </source>
</evidence>
<dbReference type="Gene3D" id="2.30.33.40">
    <property type="entry name" value="GroES chaperonin"/>
    <property type="match status" value="1"/>
</dbReference>
<proteinExistence type="inferred from homology"/>
<dbReference type="Pfam" id="PF00166">
    <property type="entry name" value="Cpn10"/>
    <property type="match status" value="1"/>
</dbReference>
<evidence type="ECO:0000256" key="6">
    <source>
        <dbReference type="ARBA" id="ARBA00023186"/>
    </source>
</evidence>
<evidence type="ECO:0000256" key="4">
    <source>
        <dbReference type="ARBA" id="ARBA00022640"/>
    </source>
</evidence>
<comment type="subcellular location">
    <subcellularLocation>
        <location evidence="1">Plastid</location>
        <location evidence="1">Chloroplast</location>
    </subcellularLocation>
</comment>
<organism evidence="8 9">
    <name type="scientific">Riccia fluitans</name>
    <dbReference type="NCBI Taxonomy" id="41844"/>
    <lineage>
        <taxon>Eukaryota</taxon>
        <taxon>Viridiplantae</taxon>
        <taxon>Streptophyta</taxon>
        <taxon>Embryophyta</taxon>
        <taxon>Marchantiophyta</taxon>
        <taxon>Marchantiopsida</taxon>
        <taxon>Marchantiidae</taxon>
        <taxon>Marchantiales</taxon>
        <taxon>Ricciaceae</taxon>
        <taxon>Riccia</taxon>
    </lineage>
</organism>
<dbReference type="EMBL" id="JBHFFA010000002">
    <property type="protein sequence ID" value="KAL2643810.1"/>
    <property type="molecule type" value="Genomic_DNA"/>
</dbReference>
<dbReference type="InterPro" id="IPR011032">
    <property type="entry name" value="GroES-like_sf"/>
</dbReference>
<dbReference type="InterPro" id="IPR020818">
    <property type="entry name" value="Chaperonin_GroES"/>
</dbReference>
<keyword evidence="5" id="KW-0809">Transit peptide</keyword>
<keyword evidence="6" id="KW-0143">Chaperone</keyword>
<dbReference type="InterPro" id="IPR037124">
    <property type="entry name" value="Chaperonin_GroES_sf"/>
</dbReference>
<dbReference type="SMART" id="SM00883">
    <property type="entry name" value="Cpn10"/>
    <property type="match status" value="1"/>
</dbReference>
<evidence type="ECO:0000256" key="2">
    <source>
        <dbReference type="ARBA" id="ARBA00006975"/>
    </source>
</evidence>
<comment type="similarity">
    <text evidence="2">Belongs to the GroES chaperonin family.</text>
</comment>
<keyword evidence="4" id="KW-0934">Plastid</keyword>
<dbReference type="SUPFAM" id="SSF50129">
    <property type="entry name" value="GroES-like"/>
    <property type="match status" value="1"/>
</dbReference>
<dbReference type="AlphaFoldDB" id="A0ABD1Z7W3"/>
<keyword evidence="3" id="KW-0150">Chloroplast</keyword>
<evidence type="ECO:0000256" key="1">
    <source>
        <dbReference type="ARBA" id="ARBA00004229"/>
    </source>
</evidence>
<gene>
    <name evidence="8" type="ORF">R1flu_011397</name>
</gene>
<comment type="caution">
    <text evidence="8">The sequence shown here is derived from an EMBL/GenBank/DDBJ whole genome shotgun (WGS) entry which is preliminary data.</text>
</comment>